<dbReference type="PANTHER" id="PTHR37483:SF1">
    <property type="entry name" value="UPF0125 PROTEIN RATB"/>
    <property type="match status" value="1"/>
</dbReference>
<accession>A0ABS0BC42</accession>
<dbReference type="RefSeq" id="WP_194932112.1">
    <property type="nucleotide sequence ID" value="NZ_JADLZT010000009.1"/>
</dbReference>
<name>A0ABS0BC42_9GAMM</name>
<comment type="similarity">
    <text evidence="1 2">Belongs to the UPF0125 (RnfH) family.</text>
</comment>
<dbReference type="InterPro" id="IPR016155">
    <property type="entry name" value="Mopterin_synth/thiamin_S_b"/>
</dbReference>
<dbReference type="Pfam" id="PF03658">
    <property type="entry name" value="Ub-RnfH"/>
    <property type="match status" value="1"/>
</dbReference>
<gene>
    <name evidence="4" type="ORF">IU514_15840</name>
</gene>
<reference evidence="4 5" key="1">
    <citation type="submission" date="2020-11" db="EMBL/GenBank/DDBJ databases">
        <title>Draft Genome Sequence and Secondary Metabolite Biosynthetic Potential of the Lysobacter niastensis Type strain DSM 18481.</title>
        <authorList>
            <person name="Turrini P."/>
            <person name="Artuso I."/>
            <person name="Tescari M."/>
            <person name="Lugli G.A."/>
            <person name="Frangipani E."/>
            <person name="Ventura M."/>
            <person name="Visca P."/>
        </authorList>
    </citation>
    <scope>NUCLEOTIDE SEQUENCE [LARGE SCALE GENOMIC DNA]</scope>
    <source>
        <strain evidence="4 5">DSM 18481</strain>
    </source>
</reference>
<sequence>MRVELLRAWPRRFERAEVELRDGASLADALREAGWADDVETTGYAVFGVKATLQSLLADGDRVELLRPLQADPKDARRRRAESRRGGKTG</sequence>
<evidence type="ECO:0000313" key="5">
    <source>
        <dbReference type="Proteomes" id="UP001429984"/>
    </source>
</evidence>
<dbReference type="EMBL" id="JADLZT010000009">
    <property type="protein sequence ID" value="MBF6025507.1"/>
    <property type="molecule type" value="Genomic_DNA"/>
</dbReference>
<proteinExistence type="inferred from homology"/>
<dbReference type="Proteomes" id="UP001429984">
    <property type="component" value="Unassembled WGS sequence"/>
</dbReference>
<dbReference type="HAMAP" id="MF_00460">
    <property type="entry name" value="UPF0125_RnfH"/>
    <property type="match status" value="1"/>
</dbReference>
<evidence type="ECO:0000313" key="4">
    <source>
        <dbReference type="EMBL" id="MBF6025507.1"/>
    </source>
</evidence>
<evidence type="ECO:0000256" key="3">
    <source>
        <dbReference type="SAM" id="MobiDB-lite"/>
    </source>
</evidence>
<dbReference type="SUPFAM" id="SSF54285">
    <property type="entry name" value="MoaD/ThiS"/>
    <property type="match status" value="1"/>
</dbReference>
<dbReference type="PANTHER" id="PTHR37483">
    <property type="entry name" value="UPF0125 PROTEIN RATB"/>
    <property type="match status" value="1"/>
</dbReference>
<comment type="caution">
    <text evidence="4">The sequence shown here is derived from an EMBL/GenBank/DDBJ whole genome shotgun (WGS) entry which is preliminary data.</text>
</comment>
<protein>
    <recommendedName>
        <fullName evidence="2">UPF0125 protein IU514_15840</fullName>
    </recommendedName>
</protein>
<dbReference type="Gene3D" id="3.10.20.280">
    <property type="entry name" value="RnfH-like"/>
    <property type="match status" value="1"/>
</dbReference>
<feature type="region of interest" description="Disordered" evidence="3">
    <location>
        <begin position="68"/>
        <end position="90"/>
    </location>
</feature>
<organism evidence="4 5">
    <name type="scientific">Lysobacter niastensis</name>
    <dbReference type="NCBI Taxonomy" id="380629"/>
    <lineage>
        <taxon>Bacteria</taxon>
        <taxon>Pseudomonadati</taxon>
        <taxon>Pseudomonadota</taxon>
        <taxon>Gammaproteobacteria</taxon>
        <taxon>Lysobacterales</taxon>
        <taxon>Lysobacteraceae</taxon>
        <taxon>Lysobacter</taxon>
    </lineage>
</organism>
<dbReference type="NCBIfam" id="NF002490">
    <property type="entry name" value="PRK01777.1"/>
    <property type="match status" value="1"/>
</dbReference>
<evidence type="ECO:0000256" key="2">
    <source>
        <dbReference type="HAMAP-Rule" id="MF_00460"/>
    </source>
</evidence>
<evidence type="ECO:0000256" key="1">
    <source>
        <dbReference type="ARBA" id="ARBA00010645"/>
    </source>
</evidence>
<dbReference type="InterPro" id="IPR005346">
    <property type="entry name" value="RnfH"/>
</dbReference>
<dbReference type="InterPro" id="IPR037021">
    <property type="entry name" value="RnfH_sf"/>
</dbReference>
<keyword evidence="5" id="KW-1185">Reference proteome</keyword>